<dbReference type="Gene3D" id="1.20.120.1630">
    <property type="match status" value="1"/>
</dbReference>
<comment type="subcellular location">
    <subcellularLocation>
        <location evidence="1">Endomembrane system</location>
        <topology evidence="1">Multi-pass membrane protein</topology>
    </subcellularLocation>
</comment>
<keyword evidence="3 5" id="KW-1133">Transmembrane helix</keyword>
<feature type="transmembrane region" description="Helical" evidence="5">
    <location>
        <begin position="91"/>
        <end position="110"/>
    </location>
</feature>
<evidence type="ECO:0000256" key="3">
    <source>
        <dbReference type="ARBA" id="ARBA00022989"/>
    </source>
</evidence>
<gene>
    <name evidence="6" type="ORF">E6H05_11770</name>
</gene>
<dbReference type="GO" id="GO:0008168">
    <property type="term" value="F:methyltransferase activity"/>
    <property type="evidence" value="ECO:0007669"/>
    <property type="project" value="UniProtKB-KW"/>
</dbReference>
<feature type="transmembrane region" description="Helical" evidence="5">
    <location>
        <begin position="116"/>
        <end position="134"/>
    </location>
</feature>
<dbReference type="Pfam" id="PF04191">
    <property type="entry name" value="PEMT"/>
    <property type="match status" value="1"/>
</dbReference>
<name>A0A537IL10_9BACT</name>
<keyword evidence="6" id="KW-0808">Transferase</keyword>
<dbReference type="GO" id="GO:0012505">
    <property type="term" value="C:endomembrane system"/>
    <property type="evidence" value="ECO:0007669"/>
    <property type="project" value="UniProtKB-SubCell"/>
</dbReference>
<feature type="transmembrane region" description="Helical" evidence="5">
    <location>
        <begin position="45"/>
        <end position="70"/>
    </location>
</feature>
<keyword evidence="2 5" id="KW-0812">Transmembrane</keyword>
<dbReference type="Proteomes" id="UP000318834">
    <property type="component" value="Unassembled WGS sequence"/>
</dbReference>
<accession>A0A537IL10</accession>
<reference evidence="6 7" key="1">
    <citation type="journal article" date="2019" name="Nat. Microbiol.">
        <title>Mediterranean grassland soil C-N compound turnover is dependent on rainfall and depth, and is mediated by genomically divergent microorganisms.</title>
        <authorList>
            <person name="Diamond S."/>
            <person name="Andeer P.F."/>
            <person name="Li Z."/>
            <person name="Crits-Christoph A."/>
            <person name="Burstein D."/>
            <person name="Anantharaman K."/>
            <person name="Lane K.R."/>
            <person name="Thomas B.C."/>
            <person name="Pan C."/>
            <person name="Northen T.R."/>
            <person name="Banfield J.F."/>
        </authorList>
    </citation>
    <scope>NUCLEOTIDE SEQUENCE [LARGE SCALE GENOMIC DNA]</scope>
    <source>
        <strain evidence="6">NP_8</strain>
    </source>
</reference>
<dbReference type="InterPro" id="IPR007318">
    <property type="entry name" value="Phopholipid_MeTrfase"/>
</dbReference>
<evidence type="ECO:0000256" key="2">
    <source>
        <dbReference type="ARBA" id="ARBA00022692"/>
    </source>
</evidence>
<feature type="transmembrane region" description="Helical" evidence="5">
    <location>
        <begin position="12"/>
        <end position="33"/>
    </location>
</feature>
<dbReference type="PANTHER" id="PTHR12714:SF24">
    <property type="entry name" value="SLR1182 PROTEIN"/>
    <property type="match status" value="1"/>
</dbReference>
<evidence type="ECO:0000313" key="7">
    <source>
        <dbReference type="Proteomes" id="UP000318834"/>
    </source>
</evidence>
<evidence type="ECO:0000256" key="1">
    <source>
        <dbReference type="ARBA" id="ARBA00004127"/>
    </source>
</evidence>
<keyword evidence="6" id="KW-0489">Methyltransferase</keyword>
<dbReference type="PANTHER" id="PTHR12714">
    <property type="entry name" value="PROTEIN-S ISOPRENYLCYSTEINE O-METHYLTRANSFERASE"/>
    <property type="match status" value="1"/>
</dbReference>
<dbReference type="GO" id="GO:0032259">
    <property type="term" value="P:methylation"/>
    <property type="evidence" value="ECO:0007669"/>
    <property type="project" value="UniProtKB-KW"/>
</dbReference>
<dbReference type="AlphaFoldDB" id="A0A537IL10"/>
<dbReference type="EMBL" id="VBAP01000096">
    <property type="protein sequence ID" value="TMI71988.1"/>
    <property type="molecule type" value="Genomic_DNA"/>
</dbReference>
<organism evidence="6 7">
    <name type="scientific">Candidatus Segetimicrobium genomatis</name>
    <dbReference type="NCBI Taxonomy" id="2569760"/>
    <lineage>
        <taxon>Bacteria</taxon>
        <taxon>Bacillati</taxon>
        <taxon>Candidatus Sysuimicrobiota</taxon>
        <taxon>Candidatus Sysuimicrobiia</taxon>
        <taxon>Candidatus Sysuimicrobiales</taxon>
        <taxon>Candidatus Segetimicrobiaceae</taxon>
        <taxon>Candidatus Segetimicrobium</taxon>
    </lineage>
</organism>
<protein>
    <submittedName>
        <fullName evidence="6">Isoprenylcysteine carboxylmethyltransferase family protein</fullName>
    </submittedName>
</protein>
<evidence type="ECO:0000313" key="6">
    <source>
        <dbReference type="EMBL" id="TMI71988.1"/>
    </source>
</evidence>
<proteinExistence type="predicted"/>
<comment type="caution">
    <text evidence="6">The sequence shown here is derived from an EMBL/GenBank/DDBJ whole genome shotgun (WGS) entry which is preliminary data.</text>
</comment>
<evidence type="ECO:0000256" key="5">
    <source>
        <dbReference type="SAM" id="Phobius"/>
    </source>
</evidence>
<sequence length="164" mass="18419">MRSGSVWLLVKNILFTVLVPAAVGVYVPLWIAGGPIPPPAWGWRTLAGVCLLTVGAAGYVWCQSWFAIFGRGTPAPIDPPRRLVIRGPYQVVRNPMYVSVLLVVLGWSVYLRSSPLLLYAGALWVVLHTFVVVIEEPSLRRRFGDAYVQYCRNVRRWMPTTHRS</sequence>
<keyword evidence="4 5" id="KW-0472">Membrane</keyword>
<evidence type="ECO:0000256" key="4">
    <source>
        <dbReference type="ARBA" id="ARBA00023136"/>
    </source>
</evidence>